<accession>A0ABR3PA38</accession>
<feature type="compositionally biased region" description="Basic residues" evidence="1">
    <location>
        <begin position="1"/>
        <end position="16"/>
    </location>
</feature>
<evidence type="ECO:0000256" key="1">
    <source>
        <dbReference type="SAM" id="MobiDB-lite"/>
    </source>
</evidence>
<feature type="region of interest" description="Disordered" evidence="1">
    <location>
        <begin position="1"/>
        <end position="30"/>
    </location>
</feature>
<protein>
    <submittedName>
        <fullName evidence="2">Uncharacterized protein</fullName>
    </submittedName>
</protein>
<evidence type="ECO:0000313" key="3">
    <source>
        <dbReference type="Proteomes" id="UP001562354"/>
    </source>
</evidence>
<organism evidence="2 3">
    <name type="scientific">Neodothiora populina</name>
    <dbReference type="NCBI Taxonomy" id="2781224"/>
    <lineage>
        <taxon>Eukaryota</taxon>
        <taxon>Fungi</taxon>
        <taxon>Dikarya</taxon>
        <taxon>Ascomycota</taxon>
        <taxon>Pezizomycotina</taxon>
        <taxon>Dothideomycetes</taxon>
        <taxon>Dothideomycetidae</taxon>
        <taxon>Dothideales</taxon>
        <taxon>Dothioraceae</taxon>
        <taxon>Neodothiora</taxon>
    </lineage>
</organism>
<dbReference type="EMBL" id="JBFMKM010000012">
    <property type="protein sequence ID" value="KAL1302783.1"/>
    <property type="molecule type" value="Genomic_DNA"/>
</dbReference>
<name>A0ABR3PA38_9PEZI</name>
<feature type="region of interest" description="Disordered" evidence="1">
    <location>
        <begin position="44"/>
        <end position="63"/>
    </location>
</feature>
<dbReference type="Proteomes" id="UP001562354">
    <property type="component" value="Unassembled WGS sequence"/>
</dbReference>
<reference evidence="2 3" key="1">
    <citation type="submission" date="2024-07" db="EMBL/GenBank/DDBJ databases">
        <title>Draft sequence of the Neodothiora populina.</title>
        <authorList>
            <person name="Drown D.D."/>
            <person name="Schuette U.S."/>
            <person name="Buechlein A.B."/>
            <person name="Rusch D.R."/>
            <person name="Winton L.W."/>
            <person name="Adams G.A."/>
        </authorList>
    </citation>
    <scope>NUCLEOTIDE SEQUENCE [LARGE SCALE GENOMIC DNA]</scope>
    <source>
        <strain evidence="2 3">CPC 39397</strain>
    </source>
</reference>
<keyword evidence="3" id="KW-1185">Reference proteome</keyword>
<dbReference type="GeneID" id="95976831"/>
<proteinExistence type="predicted"/>
<evidence type="ECO:0000313" key="2">
    <source>
        <dbReference type="EMBL" id="KAL1302783.1"/>
    </source>
</evidence>
<comment type="caution">
    <text evidence="2">The sequence shown here is derived from an EMBL/GenBank/DDBJ whole genome shotgun (WGS) entry which is preliminary data.</text>
</comment>
<gene>
    <name evidence="2" type="ORF">AAFC00_003129</name>
</gene>
<dbReference type="RefSeq" id="XP_069199059.1">
    <property type="nucleotide sequence ID" value="XM_069348063.1"/>
</dbReference>
<sequence length="104" mass="11238">MGQRHNRKRTRSRPRRNTGNTGNIGSVPNEVAYPSTIQSLPFISAPSINRPGSPASACSDSEDHTNARRVHVFGGDAGDEAGELCAPMLQVLLDLFDGVDYDDK</sequence>